<sequence>MKRKLKDKNISEDYVKMEDQLADIFIKSLGRLKFVEMQERD</sequence>
<name>A0A7I8J867_SPIIN</name>
<accession>A0A7I8J867</accession>
<dbReference type="AlphaFoldDB" id="A0A7I8J867"/>
<organism evidence="1">
    <name type="scientific">Spirodela intermedia</name>
    <name type="common">Intermediate duckweed</name>
    <dbReference type="NCBI Taxonomy" id="51605"/>
    <lineage>
        <taxon>Eukaryota</taxon>
        <taxon>Viridiplantae</taxon>
        <taxon>Streptophyta</taxon>
        <taxon>Embryophyta</taxon>
        <taxon>Tracheophyta</taxon>
        <taxon>Spermatophyta</taxon>
        <taxon>Magnoliopsida</taxon>
        <taxon>Liliopsida</taxon>
        <taxon>Araceae</taxon>
        <taxon>Lemnoideae</taxon>
        <taxon>Spirodela</taxon>
    </lineage>
</organism>
<dbReference type="Proteomes" id="UP001189122">
    <property type="component" value="Unassembled WGS sequence"/>
</dbReference>
<dbReference type="EMBL" id="CACRZD030000009">
    <property type="protein sequence ID" value="CAA6666418.1"/>
    <property type="molecule type" value="Genomic_DNA"/>
</dbReference>
<proteinExistence type="predicted"/>
<evidence type="ECO:0000313" key="2">
    <source>
        <dbReference type="Proteomes" id="UP001189122"/>
    </source>
</evidence>
<keyword evidence="2" id="KW-1185">Reference proteome</keyword>
<evidence type="ECO:0000313" key="1">
    <source>
        <dbReference type="EMBL" id="CAA2627128.1"/>
    </source>
</evidence>
<dbReference type="EMBL" id="LR743596">
    <property type="protein sequence ID" value="CAA2627128.1"/>
    <property type="molecule type" value="Genomic_DNA"/>
</dbReference>
<gene>
    <name evidence="1" type="ORF">SI7747_09012807</name>
</gene>
<protein>
    <submittedName>
        <fullName evidence="1">Uncharacterized protein</fullName>
    </submittedName>
</protein>
<reference evidence="1 2" key="1">
    <citation type="submission" date="2019-12" db="EMBL/GenBank/DDBJ databases">
        <authorList>
            <person name="Scholz U."/>
            <person name="Mascher M."/>
            <person name="Fiebig A."/>
        </authorList>
    </citation>
    <scope>NUCLEOTIDE SEQUENCE</scope>
</reference>